<sequence length="263" mass="28205">MPIYEAGQHVRLKDGRSGVIEGVDTETTPGGTTLHYRIAPTDTPPSPAVRVSAGDIAGIESYTSAAQKFRSVSGDKRTTGLWYSWGPAAYNVQWIDACTHGRLAQHAAGIPKAADNLVGAGLYLAREMWRSSVYATEDATLLIASLRDVPTVDDQDTAQWADLTANNPAITRQNLITEKSVLAPDHIPPYLWIYTTNGNFACLTASDNVRLTTDLGAIPETVLLAQLNKLAAVAYAPLIKQIAISPTLSAHARDALMKKAGTH</sequence>
<dbReference type="AlphaFoldDB" id="A0A108IN57"/>
<evidence type="ECO:0000313" key="2">
    <source>
        <dbReference type="Proteomes" id="UP000068603"/>
    </source>
</evidence>
<dbReference type="RefSeq" id="WP_060148567.1">
    <property type="nucleotide sequence ID" value="NZ_LPGD01000017.1"/>
</dbReference>
<protein>
    <submittedName>
        <fullName evidence="1">Uncharacterized protein</fullName>
    </submittedName>
</protein>
<name>A0A108IN57_9BURK</name>
<accession>A0A108IN57</accession>
<evidence type="ECO:0000313" key="1">
    <source>
        <dbReference type="EMBL" id="KWA66568.1"/>
    </source>
</evidence>
<dbReference type="STRING" id="1503054.WT74_18235"/>
<comment type="caution">
    <text evidence="1">The sequence shown here is derived from an EMBL/GenBank/DDBJ whole genome shotgun (WGS) entry which is preliminary data.</text>
</comment>
<dbReference type="EMBL" id="LPHB01000019">
    <property type="protein sequence ID" value="KWA66568.1"/>
    <property type="molecule type" value="Genomic_DNA"/>
</dbReference>
<organism evidence="1">
    <name type="scientific">Burkholderia stagnalis</name>
    <dbReference type="NCBI Taxonomy" id="1503054"/>
    <lineage>
        <taxon>Bacteria</taxon>
        <taxon>Pseudomonadati</taxon>
        <taxon>Pseudomonadota</taxon>
        <taxon>Betaproteobacteria</taxon>
        <taxon>Burkholderiales</taxon>
        <taxon>Burkholderiaceae</taxon>
        <taxon>Burkholderia</taxon>
        <taxon>Burkholderia cepacia complex</taxon>
    </lineage>
</organism>
<reference evidence="1 2" key="1">
    <citation type="submission" date="2015-11" db="EMBL/GenBank/DDBJ databases">
        <title>Expanding the genomic diversity of Burkholderia species for the development of highly accurate diagnostics.</title>
        <authorList>
            <person name="Sahl J."/>
            <person name="Keim P."/>
            <person name="Wagner D."/>
        </authorList>
    </citation>
    <scope>NUCLEOTIDE SEQUENCE [LARGE SCALE GENOMIC DNA]</scope>
    <source>
        <strain evidence="1 2">MSMB1960WGS</strain>
    </source>
</reference>
<proteinExistence type="predicted"/>
<dbReference type="Proteomes" id="UP000068603">
    <property type="component" value="Unassembled WGS sequence"/>
</dbReference>
<gene>
    <name evidence="1" type="ORF">WT44_05775</name>
</gene>